<dbReference type="GO" id="GO:0006955">
    <property type="term" value="P:immune response"/>
    <property type="evidence" value="ECO:0007669"/>
    <property type="project" value="InterPro"/>
</dbReference>
<keyword evidence="1" id="KW-0732">Signal</keyword>
<dbReference type="SUPFAM" id="SSF49899">
    <property type="entry name" value="Concanavalin A-like lectins/glucanases"/>
    <property type="match status" value="2"/>
</dbReference>
<dbReference type="GO" id="GO:0005975">
    <property type="term" value="P:carbohydrate metabolic process"/>
    <property type="evidence" value="ECO:0007669"/>
    <property type="project" value="UniProtKB-ARBA"/>
</dbReference>
<dbReference type="InterPro" id="IPR013320">
    <property type="entry name" value="ConA-like_dom_sf"/>
</dbReference>
<feature type="domain" description="LamG-like jellyroll fold" evidence="4">
    <location>
        <begin position="782"/>
        <end position="921"/>
    </location>
</feature>
<dbReference type="RefSeq" id="WP_203664266.1">
    <property type="nucleotide sequence ID" value="NZ_BAAAZM010000015.1"/>
</dbReference>
<dbReference type="PANTHER" id="PTHR46943:SF1">
    <property type="entry name" value="PENTRAXIN-RELATED PROTEIN PTX3"/>
    <property type="match status" value="1"/>
</dbReference>
<feature type="domain" description="LamG-like jellyroll fold" evidence="4">
    <location>
        <begin position="1002"/>
        <end position="1153"/>
    </location>
</feature>
<evidence type="ECO:0000256" key="2">
    <source>
        <dbReference type="ARBA" id="ARBA00023157"/>
    </source>
</evidence>
<dbReference type="InterPro" id="IPR006558">
    <property type="entry name" value="LamG-like"/>
</dbReference>
<gene>
    <name evidence="5" type="ORF">Aru02nite_66890</name>
</gene>
<evidence type="ECO:0000259" key="4">
    <source>
        <dbReference type="SMART" id="SM00560"/>
    </source>
</evidence>
<sequence length="1162" mass="121531">MNGPGCHFPVGFGVVQCALKAGARLKVGALMAVVALTASLLPVTVVTGRASAEPACSSEAPDEASAVEMAVRCGQRVEVASGRTEWSQVFAEQTGRLSLESAVEPERVHKPDGSWTAVDPSLHAGPDGRLVPAASVADVSFSPGGSGPLVELARGTHTFTISWPQALPVPTVSGDSATYTEVLPGVDLRVTATSTGFRHDLIVKTPEAAANPAVKTIRYTLGGDAIAGPSPEGGVRVAAGGRPMAEAGGAVMWDSSPQTTSLAPKIATEQPSDGAQKAAVDTDVVDGHLQLTPDLAVLAGSDTVFPVVVDPYFANVDAVKWAWANSSNANWTVDDAWVGVNPAAYGGDGRLYRSFFRFPTTSGGITIRKKYIYSAKVSMNMHHSYSCDATAVSLYRTSAITATPRSTWGSMVLQKYLDTTSGHANKDACPQPDSTVQFTGALKSDLQYGVSKDWTAYTVGLVANDSSHSGETLDYRWKTFWPKDAKLIVDFDSYPGVPSSLTTATVGCTSGTQLLGTATPALKAKFWDADTTQDLTAYFEWQEIPTGGAPDPSRAPLGNKSYATVRNGQYASVTISSGLISGHKYAWRVRAKDPAPYSQYGGWSGFCTFTVDTTKPDPPSATSADYDNTDDAPHGGPGIAGTFAVAWTANDVVALRYGWSTPPAKSKAVPLKSTSTTLTMTPPRYGTNVLYLQSVDQAGNTSAVGSYNFEAAAATGPKASWRLEKRPDGKDPFASGVAGGPMLTPTALDWAPDARLIGSDTASFSGSGSAAATTAPVVDTSNSFSFTAWVLPGALSGSRTVMAQDGTVMSSFRLQYREDQGGKWCMIARDADASTGALTFACGAAPVAGRWTHLVGVYDHAEGEIWLYVNGTLSATATYAKGWNATGPTTVGRAKDNGNAADRFPGQIADARVYDRVIVGEDITTGTDNWPALMNPIEVGNWAFEEGFGEEAADSIGWGRNLTWPADGAVSFEQTTDLGYAGSFNGTSGYASTSGPAVRTDQSFSVAASLKVTTFGDTNQTAVAQSGSAISGFYLGFRPSTGSPAWGFAAVDADADHGATWRTAQSPTLIDENDKDSWVQLVGVYDAAAGKLILYVDGERVRDVDRTTSWNATGPLTVGGGRWAPTGGTSSVTDFWNGAIDDVHLYAGALTDAQVSAMADSG</sequence>
<keyword evidence="6" id="KW-1185">Reference proteome</keyword>
<dbReference type="AlphaFoldDB" id="A0A8J3NGC4"/>
<reference evidence="5" key="1">
    <citation type="submission" date="2021-01" db="EMBL/GenBank/DDBJ databases">
        <title>Whole genome shotgun sequence of Actinocatenispora rupis NBRC 107355.</title>
        <authorList>
            <person name="Komaki H."/>
            <person name="Tamura T."/>
        </authorList>
    </citation>
    <scope>NUCLEOTIDE SEQUENCE</scope>
    <source>
        <strain evidence="5">NBRC 107355</strain>
    </source>
</reference>
<dbReference type="Gene3D" id="2.60.120.200">
    <property type="match status" value="2"/>
</dbReference>
<evidence type="ECO:0000256" key="3">
    <source>
        <dbReference type="SAM" id="MobiDB-lite"/>
    </source>
</evidence>
<dbReference type="InterPro" id="IPR013783">
    <property type="entry name" value="Ig-like_fold"/>
</dbReference>
<evidence type="ECO:0000313" key="5">
    <source>
        <dbReference type="EMBL" id="GID15800.1"/>
    </source>
</evidence>
<dbReference type="InterPro" id="IPR042837">
    <property type="entry name" value="PTX3"/>
</dbReference>
<dbReference type="Proteomes" id="UP000612808">
    <property type="component" value="Unassembled WGS sequence"/>
</dbReference>
<dbReference type="PANTHER" id="PTHR46943">
    <property type="entry name" value="PENTRAXIN-RELATED PROTEIN PTX3"/>
    <property type="match status" value="1"/>
</dbReference>
<organism evidence="5 6">
    <name type="scientific">Actinocatenispora rupis</name>
    <dbReference type="NCBI Taxonomy" id="519421"/>
    <lineage>
        <taxon>Bacteria</taxon>
        <taxon>Bacillati</taxon>
        <taxon>Actinomycetota</taxon>
        <taxon>Actinomycetes</taxon>
        <taxon>Micromonosporales</taxon>
        <taxon>Micromonosporaceae</taxon>
        <taxon>Actinocatenispora</taxon>
    </lineage>
</organism>
<keyword evidence="2" id="KW-1015">Disulfide bond</keyword>
<dbReference type="SMART" id="SM00560">
    <property type="entry name" value="LamGL"/>
    <property type="match status" value="2"/>
</dbReference>
<evidence type="ECO:0000313" key="6">
    <source>
        <dbReference type="Proteomes" id="UP000612808"/>
    </source>
</evidence>
<accession>A0A8J3NGC4</accession>
<proteinExistence type="predicted"/>
<feature type="region of interest" description="Disordered" evidence="3">
    <location>
        <begin position="617"/>
        <end position="637"/>
    </location>
</feature>
<name>A0A8J3NGC4_9ACTN</name>
<dbReference type="Gene3D" id="2.60.40.10">
    <property type="entry name" value="Immunoglobulins"/>
    <property type="match status" value="1"/>
</dbReference>
<protein>
    <recommendedName>
        <fullName evidence="4">LamG-like jellyroll fold domain-containing protein</fullName>
    </recommendedName>
</protein>
<dbReference type="EMBL" id="BOMB01000048">
    <property type="protein sequence ID" value="GID15800.1"/>
    <property type="molecule type" value="Genomic_DNA"/>
</dbReference>
<dbReference type="Pfam" id="PF13385">
    <property type="entry name" value="Laminin_G_3"/>
    <property type="match status" value="2"/>
</dbReference>
<evidence type="ECO:0000256" key="1">
    <source>
        <dbReference type="ARBA" id="ARBA00022729"/>
    </source>
</evidence>
<comment type="caution">
    <text evidence="5">The sequence shown here is derived from an EMBL/GenBank/DDBJ whole genome shotgun (WGS) entry which is preliminary data.</text>
</comment>